<dbReference type="OrthoDB" id="8653034at2"/>
<feature type="signal peptide" evidence="1">
    <location>
        <begin position="1"/>
        <end position="30"/>
    </location>
</feature>
<name>A0A2S0IG75_9BURK</name>
<reference evidence="3 4" key="1">
    <citation type="submission" date="2017-09" db="EMBL/GenBank/DDBJ databases">
        <title>Genomic, metabolic, and phenotypic characteristics of bacterial isolates from the natural microbiome of the model nematode Caenorhabditis elegans.</title>
        <authorList>
            <person name="Zimmermann J."/>
            <person name="Obeng N."/>
            <person name="Yang W."/>
            <person name="Obeng O."/>
            <person name="Kissoyan K."/>
            <person name="Pees B."/>
            <person name="Dirksen P."/>
            <person name="Hoppner M."/>
            <person name="Franke A."/>
            <person name="Rosenstiel P."/>
            <person name="Leippe M."/>
            <person name="Dierking K."/>
            <person name="Kaleta C."/>
            <person name="Schulenburg H."/>
        </authorList>
    </citation>
    <scope>NUCLEOTIDE SEQUENCE [LARGE SCALE GENOMIC DNA]</scope>
    <source>
        <strain evidence="3 4">MYb73</strain>
    </source>
</reference>
<dbReference type="InterPro" id="IPR025240">
    <property type="entry name" value="DUF4189"/>
</dbReference>
<evidence type="ECO:0000259" key="2">
    <source>
        <dbReference type="Pfam" id="PF13827"/>
    </source>
</evidence>
<dbReference type="Pfam" id="PF13827">
    <property type="entry name" value="DUF4189"/>
    <property type="match status" value="2"/>
</dbReference>
<dbReference type="InterPro" id="IPR006311">
    <property type="entry name" value="TAT_signal"/>
</dbReference>
<evidence type="ECO:0000313" key="4">
    <source>
        <dbReference type="Proteomes" id="UP000239477"/>
    </source>
</evidence>
<feature type="domain" description="DUF4189" evidence="2">
    <location>
        <begin position="166"/>
        <end position="259"/>
    </location>
</feature>
<dbReference type="Proteomes" id="UP000239477">
    <property type="component" value="Chromosome"/>
</dbReference>
<dbReference type="PROSITE" id="PS51318">
    <property type="entry name" value="TAT"/>
    <property type="match status" value="1"/>
</dbReference>
<feature type="chain" id="PRO_5015446846" description="DUF4189 domain-containing protein" evidence="1">
    <location>
        <begin position="31"/>
        <end position="278"/>
    </location>
</feature>
<evidence type="ECO:0000256" key="1">
    <source>
        <dbReference type="SAM" id="SignalP"/>
    </source>
</evidence>
<organism evidence="3 4">
    <name type="scientific">Achromobacter spanius</name>
    <dbReference type="NCBI Taxonomy" id="217203"/>
    <lineage>
        <taxon>Bacteria</taxon>
        <taxon>Pseudomonadati</taxon>
        <taxon>Pseudomonadota</taxon>
        <taxon>Betaproteobacteria</taxon>
        <taxon>Burkholderiales</taxon>
        <taxon>Alcaligenaceae</taxon>
        <taxon>Achromobacter</taxon>
    </lineage>
</organism>
<gene>
    <name evidence="3" type="ORF">CLM73_14885</name>
</gene>
<keyword evidence="1" id="KW-0732">Signal</keyword>
<dbReference type="EMBL" id="CP023270">
    <property type="protein sequence ID" value="AVJ31041.1"/>
    <property type="molecule type" value="Genomic_DNA"/>
</dbReference>
<protein>
    <recommendedName>
        <fullName evidence="2">DUF4189 domain-containing protein</fullName>
    </recommendedName>
</protein>
<dbReference type="AlphaFoldDB" id="A0A2S0IG75"/>
<feature type="domain" description="DUF4189" evidence="2">
    <location>
        <begin position="35"/>
        <end position="128"/>
    </location>
</feature>
<proteinExistence type="predicted"/>
<keyword evidence="4" id="KW-1185">Reference proteome</keyword>
<sequence length="278" mass="29586">MMPARFQFLIRVAFAALALVAGLASPTAHAAEKLYGGIATDGKHSRIFWVLPETDGKAAEAAALAECRKAGGKECKVLSWFSDSCMVYARNSVQDLFPGNSVSPEMAAKKAIRRCTAGSPDGKCRLTTMPLCVGPGYSAADMQAPVKATPADLERLSAKLNQREYWGAIAENEDGGLVYADGYPNENDALSKLLDWEDCKGCRKVLTYTDSCVGLAWPKGAKGRGTNFTVLNPDPKTARDESRAACSAKTGSPACVAMVRCSGRPYIDGYAGEGQKPN</sequence>
<evidence type="ECO:0000313" key="3">
    <source>
        <dbReference type="EMBL" id="AVJ31041.1"/>
    </source>
</evidence>
<accession>A0A2S0IG75</accession>